<dbReference type="EMBL" id="CP022384">
    <property type="protein sequence ID" value="ATA81099.1"/>
    <property type="molecule type" value="Genomic_DNA"/>
</dbReference>
<dbReference type="AlphaFoldDB" id="A0A250F7J8"/>
<organism evidence="2 3">
    <name type="scientific">Capnocytophaga leadbetteri</name>
    <dbReference type="NCBI Taxonomy" id="327575"/>
    <lineage>
        <taxon>Bacteria</taxon>
        <taxon>Pseudomonadati</taxon>
        <taxon>Bacteroidota</taxon>
        <taxon>Flavobacteriia</taxon>
        <taxon>Flavobacteriales</taxon>
        <taxon>Flavobacteriaceae</taxon>
        <taxon>Capnocytophaga</taxon>
    </lineage>
</organism>
<protein>
    <recommendedName>
        <fullName evidence="4">Structural protein P5</fullName>
    </recommendedName>
</protein>
<reference evidence="3" key="1">
    <citation type="submission" date="2017-06" db="EMBL/GenBank/DDBJ databases">
        <title>Capnocytophaga spp. assemblies.</title>
        <authorList>
            <person name="Gulvik C.A."/>
        </authorList>
    </citation>
    <scope>NUCLEOTIDE SEQUENCE [LARGE SCALE GENOMIC DNA]</scope>
    <source>
        <strain evidence="3">H6253</strain>
    </source>
</reference>
<proteinExistence type="predicted"/>
<keyword evidence="3" id="KW-1185">Reference proteome</keyword>
<evidence type="ECO:0000313" key="2">
    <source>
        <dbReference type="EMBL" id="ATA81099.1"/>
    </source>
</evidence>
<dbReference type="RefSeq" id="WP_095913020.1">
    <property type="nucleotide sequence ID" value="NZ_CP022384.1"/>
</dbReference>
<sequence>MDFRNTPYTRGIRNNNPGNLEKRDTPWQGKVPHSQNTDSRFEQFDSIENGLRALMINIHTKVTRDKLDTLAKIISVWAPPSENNTQGYIARVSKALGISPTASLTADSFTKDFYITIARAIAQIECYPDHTRIPESSYQAAYDMIPLTKKALKKK</sequence>
<evidence type="ECO:0000313" key="3">
    <source>
        <dbReference type="Proteomes" id="UP000217276"/>
    </source>
</evidence>
<feature type="compositionally biased region" description="Polar residues" evidence="1">
    <location>
        <begin position="1"/>
        <end position="18"/>
    </location>
</feature>
<feature type="region of interest" description="Disordered" evidence="1">
    <location>
        <begin position="1"/>
        <end position="37"/>
    </location>
</feature>
<dbReference type="Proteomes" id="UP000217276">
    <property type="component" value="Chromosome"/>
</dbReference>
<gene>
    <name evidence="2" type="ORF">CGC53_01375</name>
</gene>
<accession>A0A250F7J8</accession>
<evidence type="ECO:0008006" key="4">
    <source>
        <dbReference type="Google" id="ProtNLM"/>
    </source>
</evidence>
<dbReference type="KEGG" id="clk:CGC53_01375"/>
<name>A0A250F7J8_9FLAO</name>
<evidence type="ECO:0000256" key="1">
    <source>
        <dbReference type="SAM" id="MobiDB-lite"/>
    </source>
</evidence>